<accession>A0A078MEX1</accession>
<gene>
    <name evidence="1" type="primary">hepS</name>
    <name evidence="1" type="ORF">BN1050_02150</name>
</gene>
<dbReference type="Pfam" id="PF07307">
    <property type="entry name" value="HEPPP_synt_1"/>
    <property type="match status" value="1"/>
</dbReference>
<protein>
    <submittedName>
        <fullName evidence="1">Heptaprenyl diphosphate synthase component 1</fullName>
    </submittedName>
</protein>
<dbReference type="HOGENOM" id="CLU_087202_0_0_9"/>
<reference evidence="1" key="1">
    <citation type="submission" date="2014-07" db="EMBL/GenBank/DDBJ databases">
        <authorList>
            <person name="Urmite Genomes Urmite Genomes"/>
        </authorList>
    </citation>
    <scope>NUCLEOTIDE SEQUENCE</scope>
    <source>
        <strain evidence="1">13S34_air</strain>
    </source>
</reference>
<evidence type="ECO:0000313" key="1">
    <source>
        <dbReference type="EMBL" id="CEA04800.1"/>
    </source>
</evidence>
<organism evidence="1">
    <name type="scientific">Metalysinibacillus saudimassiliensis</name>
    <dbReference type="NCBI Taxonomy" id="1461583"/>
    <lineage>
        <taxon>Bacteria</taxon>
        <taxon>Bacillati</taxon>
        <taxon>Bacillota</taxon>
        <taxon>Bacilli</taxon>
        <taxon>Bacillales</taxon>
        <taxon>Caryophanaceae</taxon>
        <taxon>Metalysinibacillus</taxon>
    </lineage>
</organism>
<dbReference type="PATRIC" id="fig|1461583.4.peg.2069"/>
<name>A0A078MEX1_9BACL</name>
<proteinExistence type="predicted"/>
<dbReference type="GO" id="GO:0009234">
    <property type="term" value="P:menaquinone biosynthetic process"/>
    <property type="evidence" value="ECO:0007669"/>
    <property type="project" value="InterPro"/>
</dbReference>
<dbReference type="Gene3D" id="1.20.120.1450">
    <property type="match status" value="1"/>
</dbReference>
<sequence length="241" mass="27534">MNVTDAQKELQRFKEAVFKHVRHRTLQQFTGQPIVDEKRMFFALLPFFNGEATTQHERNAIVLGVVHAALAAHDLIEEQAAISKEQQLTVLAGDYYSGRYYQLLAASHDIALIQSLSQAIIIRCEHKAKAYEQANLTEVQWLTALQQMESVLTTHYFATEQFAHYSKIAEQGMLLQRLYDEQQQLSLLTKRLDEPQNAVAIIAEQIATLEKSLQQEVTQAQFLQPTVKELIFQMGMKKSEA</sequence>
<dbReference type="EMBL" id="LN483076">
    <property type="protein sequence ID" value="CEA04800.1"/>
    <property type="molecule type" value="Genomic_DNA"/>
</dbReference>
<dbReference type="InterPro" id="IPR009920">
    <property type="entry name" value="HEPPP_synth_su1"/>
</dbReference>
<dbReference type="AlphaFoldDB" id="A0A078MEX1"/>